<evidence type="ECO:0000256" key="7">
    <source>
        <dbReference type="ARBA" id="ARBA00023040"/>
    </source>
</evidence>
<feature type="transmembrane region" description="Helical" evidence="14">
    <location>
        <begin position="273"/>
        <end position="292"/>
    </location>
</feature>
<keyword evidence="4 13" id="KW-0812">Transmembrane</keyword>
<feature type="transmembrane region" description="Helical" evidence="14">
    <location>
        <begin position="25"/>
        <end position="50"/>
    </location>
</feature>
<evidence type="ECO:0000313" key="17">
    <source>
        <dbReference type="Proteomes" id="UP000694569"/>
    </source>
</evidence>
<evidence type="ECO:0000256" key="10">
    <source>
        <dbReference type="ARBA" id="ARBA00023170"/>
    </source>
</evidence>
<evidence type="ECO:0000256" key="4">
    <source>
        <dbReference type="ARBA" id="ARBA00022692"/>
    </source>
</evidence>
<sequence>MSIKNRTLVSEFWIQGFQISHTYRILMFSCFLLIYIMIVMGNLLITILIYSNHRLHLPMYIFLCNLSLSEIFFTTSIIPNMLYVIVSGGGVMSYAGCLAQFYVFGSLISTECFLLAVMSYDRYLAICIPLRYNFLMNSRVCFQFSLFSWLSGFLLSVITIVFMTHISFCGSNLIDHFLCDFAPLLNLACSDISKVELQVFVLSISIIVFPFTFIVLTYLSIIRTILSIPSTSGRQKAFSTCSSHLIIVSLYYGTLMFMYSAPSLKMFQNASKPLSLLYIVVTPLCNPIIYSLRSHEIRYVFQKTVTLKIVLYCSGRQT</sequence>
<feature type="transmembrane region" description="Helical" evidence="14">
    <location>
        <begin position="140"/>
        <end position="163"/>
    </location>
</feature>
<dbReference type="Pfam" id="PF13853">
    <property type="entry name" value="7tm_4"/>
    <property type="match status" value="1"/>
</dbReference>
<feature type="transmembrane region" description="Helical" evidence="14">
    <location>
        <begin position="62"/>
        <end position="86"/>
    </location>
</feature>
<dbReference type="InterPro" id="IPR000725">
    <property type="entry name" value="Olfact_rcpt"/>
</dbReference>
<dbReference type="GeneTree" id="ENSGT01150000286948"/>
<accession>A0A8C5LRF2</accession>
<keyword evidence="11" id="KW-0325">Glycoprotein</keyword>
<evidence type="ECO:0000256" key="9">
    <source>
        <dbReference type="ARBA" id="ARBA00023157"/>
    </source>
</evidence>
<feature type="domain" description="G-protein coupled receptors family 1 profile" evidence="15">
    <location>
        <begin position="41"/>
        <end position="290"/>
    </location>
</feature>
<keyword evidence="9" id="KW-1015">Disulfide bond</keyword>
<name>A0A8C5LRF2_9ANUR</name>
<protein>
    <recommendedName>
        <fullName evidence="14">Olfactory receptor</fullName>
    </recommendedName>
</protein>
<reference evidence="16" key="2">
    <citation type="submission" date="2025-09" db="UniProtKB">
        <authorList>
            <consortium name="Ensembl"/>
        </authorList>
    </citation>
    <scope>IDENTIFICATION</scope>
</reference>
<feature type="transmembrane region" description="Helical" evidence="14">
    <location>
        <begin position="200"/>
        <end position="221"/>
    </location>
</feature>
<dbReference type="GO" id="GO:0005886">
    <property type="term" value="C:plasma membrane"/>
    <property type="evidence" value="ECO:0007669"/>
    <property type="project" value="UniProtKB-SubCell"/>
</dbReference>
<dbReference type="PROSITE" id="PS50262">
    <property type="entry name" value="G_PROTEIN_RECEP_F1_2"/>
    <property type="match status" value="1"/>
</dbReference>
<dbReference type="InterPro" id="IPR017452">
    <property type="entry name" value="GPCR_Rhodpsn_7TM"/>
</dbReference>
<dbReference type="SUPFAM" id="SSF81321">
    <property type="entry name" value="Family A G protein-coupled receptor-like"/>
    <property type="match status" value="1"/>
</dbReference>
<evidence type="ECO:0000256" key="13">
    <source>
        <dbReference type="RuleBase" id="RU000688"/>
    </source>
</evidence>
<evidence type="ECO:0000313" key="16">
    <source>
        <dbReference type="Ensembl" id="ENSLLEP00000003320.1"/>
    </source>
</evidence>
<keyword evidence="3 14" id="KW-0716">Sensory transduction</keyword>
<keyword evidence="10 13" id="KW-0675">Receptor</keyword>
<dbReference type="PANTHER" id="PTHR24242:SF393">
    <property type="entry name" value="OLFACTORY RECEPTOR"/>
    <property type="match status" value="1"/>
</dbReference>
<dbReference type="Gene3D" id="1.20.1070.10">
    <property type="entry name" value="Rhodopsin 7-helix transmembrane proteins"/>
    <property type="match status" value="1"/>
</dbReference>
<keyword evidence="12 13" id="KW-0807">Transducer</keyword>
<reference evidence="16" key="1">
    <citation type="submission" date="2025-08" db="UniProtKB">
        <authorList>
            <consortium name="Ensembl"/>
        </authorList>
    </citation>
    <scope>IDENTIFICATION</scope>
</reference>
<keyword evidence="2 14" id="KW-1003">Cell membrane</keyword>
<evidence type="ECO:0000256" key="5">
    <source>
        <dbReference type="ARBA" id="ARBA00022725"/>
    </source>
</evidence>
<dbReference type="GO" id="GO:0004930">
    <property type="term" value="F:G protein-coupled receptor activity"/>
    <property type="evidence" value="ECO:0007669"/>
    <property type="project" value="UniProtKB-KW"/>
</dbReference>
<dbReference type="GO" id="GO:0004984">
    <property type="term" value="F:olfactory receptor activity"/>
    <property type="evidence" value="ECO:0007669"/>
    <property type="project" value="InterPro"/>
</dbReference>
<comment type="similarity">
    <text evidence="13">Belongs to the G-protein coupled receptor 1 family.</text>
</comment>
<evidence type="ECO:0000256" key="11">
    <source>
        <dbReference type="ARBA" id="ARBA00023180"/>
    </source>
</evidence>
<evidence type="ECO:0000256" key="12">
    <source>
        <dbReference type="ARBA" id="ARBA00023224"/>
    </source>
</evidence>
<keyword evidence="5 14" id="KW-0552">Olfaction</keyword>
<dbReference type="PROSITE" id="PS00237">
    <property type="entry name" value="G_PROTEIN_RECEP_F1_1"/>
    <property type="match status" value="1"/>
</dbReference>
<evidence type="ECO:0000256" key="2">
    <source>
        <dbReference type="ARBA" id="ARBA00022475"/>
    </source>
</evidence>
<evidence type="ECO:0000256" key="3">
    <source>
        <dbReference type="ARBA" id="ARBA00022606"/>
    </source>
</evidence>
<dbReference type="AlphaFoldDB" id="A0A8C5LRF2"/>
<proteinExistence type="inferred from homology"/>
<dbReference type="FunFam" id="1.20.1070.10:FF:000010">
    <property type="entry name" value="Olfactory receptor"/>
    <property type="match status" value="1"/>
</dbReference>
<dbReference type="Proteomes" id="UP000694569">
    <property type="component" value="Unplaced"/>
</dbReference>
<dbReference type="InterPro" id="IPR000276">
    <property type="entry name" value="GPCR_Rhodpsn"/>
</dbReference>
<organism evidence="16 17">
    <name type="scientific">Leptobrachium leishanense</name>
    <name type="common">Leishan spiny toad</name>
    <dbReference type="NCBI Taxonomy" id="445787"/>
    <lineage>
        <taxon>Eukaryota</taxon>
        <taxon>Metazoa</taxon>
        <taxon>Chordata</taxon>
        <taxon>Craniata</taxon>
        <taxon>Vertebrata</taxon>
        <taxon>Euteleostomi</taxon>
        <taxon>Amphibia</taxon>
        <taxon>Batrachia</taxon>
        <taxon>Anura</taxon>
        <taxon>Pelobatoidea</taxon>
        <taxon>Megophryidae</taxon>
        <taxon>Leptobrachium</taxon>
    </lineage>
</organism>
<keyword evidence="8 14" id="KW-0472">Membrane</keyword>
<dbReference type="OrthoDB" id="9444602at2759"/>
<dbReference type="PRINTS" id="PR00237">
    <property type="entry name" value="GPCRRHODOPSN"/>
</dbReference>
<dbReference type="PRINTS" id="PR00245">
    <property type="entry name" value="OLFACTORYR"/>
</dbReference>
<comment type="subcellular location">
    <subcellularLocation>
        <location evidence="1 14">Cell membrane</location>
        <topology evidence="1 14">Multi-pass membrane protein</topology>
    </subcellularLocation>
</comment>
<evidence type="ECO:0000259" key="15">
    <source>
        <dbReference type="PROSITE" id="PS50262"/>
    </source>
</evidence>
<dbReference type="Ensembl" id="ENSLLET00000003480.1">
    <property type="protein sequence ID" value="ENSLLEP00000003320.1"/>
    <property type="gene ID" value="ENSLLEG00000002144.1"/>
</dbReference>
<evidence type="ECO:0000256" key="1">
    <source>
        <dbReference type="ARBA" id="ARBA00004651"/>
    </source>
</evidence>
<keyword evidence="6 14" id="KW-1133">Transmembrane helix</keyword>
<feature type="transmembrane region" description="Helical" evidence="14">
    <location>
        <begin position="242"/>
        <end position="261"/>
    </location>
</feature>
<evidence type="ECO:0000256" key="8">
    <source>
        <dbReference type="ARBA" id="ARBA00023136"/>
    </source>
</evidence>
<keyword evidence="17" id="KW-1185">Reference proteome</keyword>
<evidence type="ECO:0000256" key="14">
    <source>
        <dbReference type="RuleBase" id="RU363047"/>
    </source>
</evidence>
<keyword evidence="7 13" id="KW-0297">G-protein coupled receptor</keyword>
<dbReference type="InterPro" id="IPR050939">
    <property type="entry name" value="Olfactory_GPCR1"/>
</dbReference>
<evidence type="ECO:0000256" key="6">
    <source>
        <dbReference type="ARBA" id="ARBA00022989"/>
    </source>
</evidence>
<dbReference type="PANTHER" id="PTHR24242">
    <property type="entry name" value="G-PROTEIN COUPLED RECEPTOR"/>
    <property type="match status" value="1"/>
</dbReference>